<dbReference type="EMBL" id="PUFI01000014">
    <property type="protein sequence ID" value="TDG68196.1"/>
    <property type="molecule type" value="Genomic_DNA"/>
</dbReference>
<proteinExistence type="predicted"/>
<feature type="transmembrane region" description="Helical" evidence="1">
    <location>
        <begin position="21"/>
        <end position="47"/>
    </location>
</feature>
<dbReference type="AlphaFoldDB" id="A0A4R5N8F5"/>
<reference evidence="2 3" key="1">
    <citation type="journal article" date="2019" name="Appl. Microbiol. Biotechnol.">
        <title>Uncovering carbohydrate metabolism through a genotype-phenotype association study of 56 lactic acid bacteria genomes.</title>
        <authorList>
            <person name="Buron-Moles G."/>
            <person name="Chailyan A."/>
            <person name="Dolejs I."/>
            <person name="Forster J."/>
            <person name="Miks M.H."/>
        </authorList>
    </citation>
    <scope>NUCLEOTIDE SEQUENCE [LARGE SCALE GENOMIC DNA]</scope>
    <source>
        <strain evidence="2 3">ATCC 700006</strain>
    </source>
</reference>
<accession>A0A4R5N8F5</accession>
<evidence type="ECO:0000313" key="2">
    <source>
        <dbReference type="EMBL" id="TDG68196.1"/>
    </source>
</evidence>
<evidence type="ECO:0000256" key="1">
    <source>
        <dbReference type="SAM" id="Phobius"/>
    </source>
</evidence>
<organism evidence="2 3">
    <name type="scientific">Leuconostoc fallax</name>
    <dbReference type="NCBI Taxonomy" id="1251"/>
    <lineage>
        <taxon>Bacteria</taxon>
        <taxon>Bacillati</taxon>
        <taxon>Bacillota</taxon>
        <taxon>Bacilli</taxon>
        <taxon>Lactobacillales</taxon>
        <taxon>Lactobacillaceae</taxon>
        <taxon>Leuconostoc</taxon>
    </lineage>
</organism>
<dbReference type="SUPFAM" id="SSF54403">
    <property type="entry name" value="Cystatin/monellin"/>
    <property type="match status" value="2"/>
</dbReference>
<sequence length="177" mass="20806">MMQFREDIRIRQNQRKPKIHWARVWFWLIGVMIILLAVVLTVFYISLSPVRQAEQKVNAFVLHKTKITKISSTSIDNRKHITYAVIGEDASKQKQVAIVNGSINHVRVYRRDSGLSDDALRQLIIKKYQPKKIYSANISRYQNALVWEVSYLNQRRQLNYVTLDFKTGKPYRTIEGI</sequence>
<dbReference type="RefSeq" id="WP_010007619.1">
    <property type="nucleotide sequence ID" value="NZ_JAGYGP010000001.1"/>
</dbReference>
<keyword evidence="1" id="KW-1133">Transmembrane helix</keyword>
<comment type="caution">
    <text evidence="2">The sequence shown here is derived from an EMBL/GenBank/DDBJ whole genome shotgun (WGS) entry which is preliminary data.</text>
</comment>
<dbReference type="STRING" id="907931.GCA_000165675_00818"/>
<dbReference type="InterPro" id="IPR046350">
    <property type="entry name" value="Cystatin_sf"/>
</dbReference>
<gene>
    <name evidence="2" type="ORF">C5L23_000502</name>
</gene>
<keyword evidence="1" id="KW-0812">Transmembrane</keyword>
<dbReference type="Gene3D" id="3.10.450.40">
    <property type="match status" value="2"/>
</dbReference>
<keyword evidence="1" id="KW-0472">Membrane</keyword>
<evidence type="ECO:0000313" key="3">
    <source>
        <dbReference type="Proteomes" id="UP000295681"/>
    </source>
</evidence>
<keyword evidence="3" id="KW-1185">Reference proteome</keyword>
<protein>
    <recommendedName>
        <fullName evidence="4">DUF5590 domain-containing protein</fullName>
    </recommendedName>
</protein>
<evidence type="ECO:0008006" key="4">
    <source>
        <dbReference type="Google" id="ProtNLM"/>
    </source>
</evidence>
<dbReference type="Proteomes" id="UP000295681">
    <property type="component" value="Unassembled WGS sequence"/>
</dbReference>
<name>A0A4R5N8F5_9LACO</name>